<sequence length="209" mass="23298">MAGISDQVVQTSIGVSKIANCFMEAITADRESASKPTHPWYSRHERKMAYPKYKIASCLTGYRCPPLALLQFWRHVSDVLITCYAKRNCQWPYRGELPLPDHGRKIASLALRVAALQVSPKRAGSLPETIAKETTPTKRKRHSGRSSQLTAARSVLRAGFDFELTRQISCFLDGHYPVQQTSEEVTGLAIPENMEGTPSAEDNVLQSLH</sequence>
<dbReference type="Proteomes" id="UP000186817">
    <property type="component" value="Unassembled WGS sequence"/>
</dbReference>
<gene>
    <name evidence="2" type="ORF">AK812_SmicGene33506</name>
</gene>
<accession>A0A1Q9CRC5</accession>
<name>A0A1Q9CRC5_SYMMI</name>
<evidence type="ECO:0000313" key="2">
    <source>
        <dbReference type="EMBL" id="OLP85476.1"/>
    </source>
</evidence>
<dbReference type="EMBL" id="LSRX01000974">
    <property type="protein sequence ID" value="OLP85476.1"/>
    <property type="molecule type" value="Genomic_DNA"/>
</dbReference>
<evidence type="ECO:0000256" key="1">
    <source>
        <dbReference type="SAM" id="MobiDB-lite"/>
    </source>
</evidence>
<evidence type="ECO:0000313" key="3">
    <source>
        <dbReference type="Proteomes" id="UP000186817"/>
    </source>
</evidence>
<proteinExistence type="predicted"/>
<organism evidence="2 3">
    <name type="scientific">Symbiodinium microadriaticum</name>
    <name type="common">Dinoflagellate</name>
    <name type="synonym">Zooxanthella microadriatica</name>
    <dbReference type="NCBI Taxonomy" id="2951"/>
    <lineage>
        <taxon>Eukaryota</taxon>
        <taxon>Sar</taxon>
        <taxon>Alveolata</taxon>
        <taxon>Dinophyceae</taxon>
        <taxon>Suessiales</taxon>
        <taxon>Symbiodiniaceae</taxon>
        <taxon>Symbiodinium</taxon>
    </lineage>
</organism>
<comment type="caution">
    <text evidence="2">The sequence shown here is derived from an EMBL/GenBank/DDBJ whole genome shotgun (WGS) entry which is preliminary data.</text>
</comment>
<dbReference type="AlphaFoldDB" id="A0A1Q9CRC5"/>
<reference evidence="2 3" key="1">
    <citation type="submission" date="2016-02" db="EMBL/GenBank/DDBJ databases">
        <title>Genome analysis of coral dinoflagellate symbionts highlights evolutionary adaptations to a symbiotic lifestyle.</title>
        <authorList>
            <person name="Aranda M."/>
            <person name="Li Y."/>
            <person name="Liew Y.J."/>
            <person name="Baumgarten S."/>
            <person name="Simakov O."/>
            <person name="Wilson M."/>
            <person name="Piel J."/>
            <person name="Ashoor H."/>
            <person name="Bougouffa S."/>
            <person name="Bajic V.B."/>
            <person name="Ryu T."/>
            <person name="Ravasi T."/>
            <person name="Bayer T."/>
            <person name="Micklem G."/>
            <person name="Kim H."/>
            <person name="Bhak J."/>
            <person name="Lajeunesse T.C."/>
            <person name="Voolstra C.R."/>
        </authorList>
    </citation>
    <scope>NUCLEOTIDE SEQUENCE [LARGE SCALE GENOMIC DNA]</scope>
    <source>
        <strain evidence="2 3">CCMP2467</strain>
    </source>
</reference>
<protein>
    <submittedName>
        <fullName evidence="2">Uncharacterized protein</fullName>
    </submittedName>
</protein>
<feature type="region of interest" description="Disordered" evidence="1">
    <location>
        <begin position="128"/>
        <end position="148"/>
    </location>
</feature>
<keyword evidence="3" id="KW-1185">Reference proteome</keyword>